<name>A0AAU9D261_9LACO</name>
<evidence type="ECO:0000313" key="8">
    <source>
        <dbReference type="Proteomes" id="UP001321804"/>
    </source>
</evidence>
<feature type="transmembrane region" description="Helical" evidence="6">
    <location>
        <begin position="70"/>
        <end position="90"/>
    </location>
</feature>
<evidence type="ECO:0000256" key="5">
    <source>
        <dbReference type="ARBA" id="ARBA00023136"/>
    </source>
</evidence>
<sequence>MKGSLLLATLAKLYGPFFDGHAWLSVFESTHAWSIIISLILLECLLSVDNALVLATLTNELKDKKEQDEALGIGLIGSYIARFVMVGIAIYLIQFVWVKIIGALYLIYLSLSYFYHLHRPETNKKVKKTEPTVGKVALKMVIMDIVFSIDSVIAALGVSKNPIIVLIGGLIGILAMRLVAEAMVKLMVKIPELNIMAYVLILFIGVKLLISAPPFNIEIPDYVFALVLVISVVVTLLVHYLRKKRNRIKH</sequence>
<dbReference type="Proteomes" id="UP001321804">
    <property type="component" value="Chromosome"/>
</dbReference>
<accession>A0AAU9D261</accession>
<evidence type="ECO:0000256" key="6">
    <source>
        <dbReference type="SAM" id="Phobius"/>
    </source>
</evidence>
<dbReference type="NCBIfam" id="TIGR03716">
    <property type="entry name" value="R_switched_YkoY"/>
    <property type="match status" value="1"/>
</dbReference>
<dbReference type="AlphaFoldDB" id="A0AAU9D261"/>
<proteinExistence type="inferred from homology"/>
<dbReference type="EMBL" id="AP026801">
    <property type="protein sequence ID" value="BDR56561.1"/>
    <property type="molecule type" value="Genomic_DNA"/>
</dbReference>
<dbReference type="Pfam" id="PF03741">
    <property type="entry name" value="TerC"/>
    <property type="match status" value="1"/>
</dbReference>
<dbReference type="InterPro" id="IPR005496">
    <property type="entry name" value="Integral_membrane_TerC"/>
</dbReference>
<dbReference type="PANTHER" id="PTHR30238:SF6">
    <property type="entry name" value="TERC-LIKE PROTEIN"/>
    <property type="match status" value="1"/>
</dbReference>
<gene>
    <name evidence="7" type="primary">terC</name>
    <name evidence="7" type="ORF">KIMC2_11230</name>
</gene>
<evidence type="ECO:0000313" key="7">
    <source>
        <dbReference type="EMBL" id="BDR56561.1"/>
    </source>
</evidence>
<keyword evidence="8" id="KW-1185">Reference proteome</keyword>
<dbReference type="KEGG" id="xak:KIMC2_11230"/>
<organism evidence="7 8">
    <name type="scientific">Xylocopilactobacillus apis</name>
    <dbReference type="NCBI Taxonomy" id="2932183"/>
    <lineage>
        <taxon>Bacteria</taxon>
        <taxon>Bacillati</taxon>
        <taxon>Bacillota</taxon>
        <taxon>Bacilli</taxon>
        <taxon>Lactobacillales</taxon>
        <taxon>Lactobacillaceae</taxon>
        <taxon>Xylocopilactobacillus</taxon>
    </lineage>
</organism>
<dbReference type="PANTHER" id="PTHR30238">
    <property type="entry name" value="MEMBRANE BOUND PREDICTED REDOX MODULATOR"/>
    <property type="match status" value="1"/>
</dbReference>
<comment type="subcellular location">
    <subcellularLocation>
        <location evidence="1">Membrane</location>
        <topology evidence="1">Multi-pass membrane protein</topology>
    </subcellularLocation>
</comment>
<dbReference type="InterPro" id="IPR022493">
    <property type="entry name" value="CHP03716_TM_YkoY"/>
</dbReference>
<feature type="transmembrane region" description="Helical" evidence="6">
    <location>
        <begin position="32"/>
        <end position="58"/>
    </location>
</feature>
<protein>
    <submittedName>
        <fullName evidence="7">Membrane protein</fullName>
    </submittedName>
</protein>
<feature type="transmembrane region" description="Helical" evidence="6">
    <location>
        <begin position="222"/>
        <end position="241"/>
    </location>
</feature>
<feature type="transmembrane region" description="Helical" evidence="6">
    <location>
        <begin position="136"/>
        <end position="157"/>
    </location>
</feature>
<keyword evidence="4 6" id="KW-1133">Transmembrane helix</keyword>
<feature type="transmembrane region" description="Helical" evidence="6">
    <location>
        <begin position="192"/>
        <end position="210"/>
    </location>
</feature>
<evidence type="ECO:0000256" key="3">
    <source>
        <dbReference type="ARBA" id="ARBA00022692"/>
    </source>
</evidence>
<comment type="similarity">
    <text evidence="2">Belongs to the TerC family.</text>
</comment>
<feature type="transmembrane region" description="Helical" evidence="6">
    <location>
        <begin position="96"/>
        <end position="115"/>
    </location>
</feature>
<evidence type="ECO:0000256" key="2">
    <source>
        <dbReference type="ARBA" id="ARBA00007511"/>
    </source>
</evidence>
<feature type="transmembrane region" description="Helical" evidence="6">
    <location>
        <begin position="163"/>
        <end position="180"/>
    </location>
</feature>
<keyword evidence="5 6" id="KW-0472">Membrane</keyword>
<dbReference type="InterPro" id="IPR036259">
    <property type="entry name" value="MFS_trans_sf"/>
</dbReference>
<evidence type="ECO:0000256" key="1">
    <source>
        <dbReference type="ARBA" id="ARBA00004141"/>
    </source>
</evidence>
<dbReference type="SUPFAM" id="SSF103473">
    <property type="entry name" value="MFS general substrate transporter"/>
    <property type="match status" value="1"/>
</dbReference>
<reference evidence="7 8" key="1">
    <citation type="journal article" date="2023" name="Microbiol. Spectr.">
        <title>Symbiosis of Carpenter Bees with Uncharacterized Lactic Acid Bacteria Showing NAD Auxotrophy.</title>
        <authorList>
            <person name="Kawasaki S."/>
            <person name="Ozawa K."/>
            <person name="Mori T."/>
            <person name="Yamamoto A."/>
            <person name="Ito M."/>
            <person name="Ohkuma M."/>
            <person name="Sakamoto M."/>
            <person name="Matsutani M."/>
        </authorList>
    </citation>
    <scope>NUCLEOTIDE SEQUENCE [LARGE SCALE GENOMIC DNA]</scope>
    <source>
        <strain evidence="7 8">KimC2</strain>
    </source>
</reference>
<keyword evidence="3 6" id="KW-0812">Transmembrane</keyword>
<dbReference type="GO" id="GO:0016020">
    <property type="term" value="C:membrane"/>
    <property type="evidence" value="ECO:0007669"/>
    <property type="project" value="UniProtKB-SubCell"/>
</dbReference>
<evidence type="ECO:0000256" key="4">
    <source>
        <dbReference type="ARBA" id="ARBA00022989"/>
    </source>
</evidence>